<proteinExistence type="predicted"/>
<sequence>MILTIETLRDYKQVMAVIETQLAKGSANMTETDLAELQRLSLLAEHYEEEHYPMPVELATLPEMI</sequence>
<dbReference type="Proteomes" id="UP000477386">
    <property type="component" value="Unassembled WGS sequence"/>
</dbReference>
<protein>
    <submittedName>
        <fullName evidence="1">Uncharacterized protein</fullName>
    </submittedName>
</protein>
<keyword evidence="2" id="KW-1185">Reference proteome</keyword>
<name>A0A6M0ING3_9BACT</name>
<dbReference type="EMBL" id="JAAGNZ010000002">
    <property type="protein sequence ID" value="NEU69856.1"/>
    <property type="molecule type" value="Genomic_DNA"/>
</dbReference>
<reference evidence="1 2" key="1">
    <citation type="submission" date="2020-02" db="EMBL/GenBank/DDBJ databases">
        <title>Draft genome sequence of two Spirosoma agri KCTC 52727 and Spirosoma terrae KCTC 52035.</title>
        <authorList>
            <person name="Rojas J."/>
            <person name="Ambika Manirajan B."/>
            <person name="Ratering S."/>
            <person name="Suarez C."/>
            <person name="Schnell S."/>
        </authorList>
    </citation>
    <scope>NUCLEOTIDE SEQUENCE [LARGE SCALE GENOMIC DNA]</scope>
    <source>
        <strain evidence="1 2">KCTC 52727</strain>
    </source>
</reference>
<comment type="caution">
    <text evidence="1">The sequence shown here is derived from an EMBL/GenBank/DDBJ whole genome shotgun (WGS) entry which is preliminary data.</text>
</comment>
<accession>A0A6M0ING3</accession>
<organism evidence="1 2">
    <name type="scientific">Spirosoma agri</name>
    <dbReference type="NCBI Taxonomy" id="1987381"/>
    <lineage>
        <taxon>Bacteria</taxon>
        <taxon>Pseudomonadati</taxon>
        <taxon>Bacteroidota</taxon>
        <taxon>Cytophagia</taxon>
        <taxon>Cytophagales</taxon>
        <taxon>Cytophagaceae</taxon>
        <taxon>Spirosoma</taxon>
    </lineage>
</organism>
<evidence type="ECO:0000313" key="1">
    <source>
        <dbReference type="EMBL" id="NEU69856.1"/>
    </source>
</evidence>
<gene>
    <name evidence="1" type="ORF">GK091_23445</name>
</gene>
<dbReference type="AlphaFoldDB" id="A0A6M0ING3"/>
<dbReference type="RefSeq" id="WP_164042588.1">
    <property type="nucleotide sequence ID" value="NZ_JAAGNZ010000002.1"/>
</dbReference>
<evidence type="ECO:0000313" key="2">
    <source>
        <dbReference type="Proteomes" id="UP000477386"/>
    </source>
</evidence>